<dbReference type="Proteomes" id="UP000310574">
    <property type="component" value="Unassembled WGS sequence"/>
</dbReference>
<organism evidence="1 2">
    <name type="scientific">Pseudomonas atacamensis</name>
    <dbReference type="NCBI Taxonomy" id="2565368"/>
    <lineage>
        <taxon>Bacteria</taxon>
        <taxon>Pseudomonadati</taxon>
        <taxon>Pseudomonadota</taxon>
        <taxon>Gammaproteobacteria</taxon>
        <taxon>Pseudomonadales</taxon>
        <taxon>Pseudomonadaceae</taxon>
        <taxon>Pseudomonas</taxon>
    </lineage>
</organism>
<protein>
    <submittedName>
        <fullName evidence="1">Uncharacterized protein</fullName>
    </submittedName>
</protein>
<name>A0AAQ2I2J1_9PSED</name>
<dbReference type="AlphaFoldDB" id="A0AAQ2I2J1"/>
<gene>
    <name evidence="1" type="ORF">E5170_09230</name>
</gene>
<comment type="caution">
    <text evidence="1">The sequence shown here is derived from an EMBL/GenBank/DDBJ whole genome shotgun (WGS) entry which is preliminary data.</text>
</comment>
<proteinExistence type="predicted"/>
<evidence type="ECO:0000313" key="2">
    <source>
        <dbReference type="Proteomes" id="UP000310574"/>
    </source>
</evidence>
<dbReference type="EMBL" id="SSBS01000002">
    <property type="protein sequence ID" value="THF34437.1"/>
    <property type="molecule type" value="Genomic_DNA"/>
</dbReference>
<evidence type="ECO:0000313" key="1">
    <source>
        <dbReference type="EMBL" id="THF34437.1"/>
    </source>
</evidence>
<reference evidence="1 2" key="1">
    <citation type="submission" date="2019-04" db="EMBL/GenBank/DDBJ databases">
        <title>Draft genome sequence of Pseudomonas sp. M7D1 isolated from rhizosphere of plant the flowery desert.</title>
        <authorList>
            <person name="Poblete-Morales M."/>
            <person name="Plaza N."/>
            <person name="Corsini G."/>
            <person name="Silva E."/>
        </authorList>
    </citation>
    <scope>NUCLEOTIDE SEQUENCE [LARGE SCALE GENOMIC DNA]</scope>
    <source>
        <strain evidence="1 2">M7D1</strain>
    </source>
</reference>
<sequence>MVSVRTCELIELPPKVVQAAGVGWGVTVDAYLLNAARVRDRFTALVYCDLSGISSNGMTVVTPEVRVVEQKGGYTLVRSLSGMDHYVIVSAMPDNAGSLVLPLFV</sequence>
<accession>A0AAQ2I2J1</accession>